<dbReference type="InterPro" id="IPR011701">
    <property type="entry name" value="MFS"/>
</dbReference>
<evidence type="ECO:0000256" key="1">
    <source>
        <dbReference type="ARBA" id="ARBA00004651"/>
    </source>
</evidence>
<name>A0ABZ3IU97_9FIRM</name>
<dbReference type="PROSITE" id="PS50850">
    <property type="entry name" value="MFS"/>
    <property type="match status" value="1"/>
</dbReference>
<feature type="transmembrane region" description="Helical" evidence="6">
    <location>
        <begin position="135"/>
        <end position="155"/>
    </location>
</feature>
<keyword evidence="2" id="KW-0813">Transport</keyword>
<keyword evidence="5 6" id="KW-0472">Membrane</keyword>
<feature type="transmembrane region" description="Helical" evidence="6">
    <location>
        <begin position="282"/>
        <end position="302"/>
    </location>
</feature>
<accession>A0ABZ3IU97</accession>
<organism evidence="8 9">
    <name type="scientific">Sporomusa silvacetica DSM 10669</name>
    <dbReference type="NCBI Taxonomy" id="1123289"/>
    <lineage>
        <taxon>Bacteria</taxon>
        <taxon>Bacillati</taxon>
        <taxon>Bacillota</taxon>
        <taxon>Negativicutes</taxon>
        <taxon>Selenomonadales</taxon>
        <taxon>Sporomusaceae</taxon>
        <taxon>Sporomusa</taxon>
    </lineage>
</organism>
<reference evidence="8" key="1">
    <citation type="submission" date="2024-05" db="EMBL/GenBank/DDBJ databases">
        <title>Isolation and characterization of Sporomusa carbonis sp. nov., a carboxydotrophic hydrogenogen in the genus of Sporomusa isolated from a charcoal burning pile.</title>
        <authorList>
            <person name="Boeer T."/>
            <person name="Rosenbaum F."/>
            <person name="Eysell L."/>
            <person name="Mueller V."/>
            <person name="Daniel R."/>
            <person name="Poehlein A."/>
        </authorList>
    </citation>
    <scope>NUCLEOTIDE SEQUENCE [LARGE SCALE GENOMIC DNA]</scope>
    <source>
        <strain evidence="8">DSM 10669</strain>
    </source>
</reference>
<dbReference type="SUPFAM" id="SSF103473">
    <property type="entry name" value="MFS general substrate transporter"/>
    <property type="match status" value="1"/>
</dbReference>
<feature type="domain" description="Major facilitator superfamily (MFS) profile" evidence="7">
    <location>
        <begin position="1"/>
        <end position="400"/>
    </location>
</feature>
<keyword evidence="3 6" id="KW-0812">Transmembrane</keyword>
<feature type="transmembrane region" description="Helical" evidence="6">
    <location>
        <begin position="7"/>
        <end position="28"/>
    </location>
</feature>
<sequence>MNYDSKRWLFLVLCFICNGCAGIVYAWSVFIKPIVNQFQWSVADVSLSFTLMLVLGSFLPFLAGKLQEHIQPRIIILTGGVAFGSGLIGLGYTVTLTELYVFSAMAGFGLSLVYPAGTISNIIKFFPDKRGLASGLLTGGASLGAVAWAPVAVMMIERVGLLSTFKYLGIAFMMIIVLASLLIEAAPQGYRPRAMAESASAAQDGGTSDINWTEMLKKPLFYLLAGIFLAVTTSGMMLFGQVSLIAQDVVNVSPQFAAGIVGLLAIANTAGRLCWGWISDILGRFPVIFIQLIILAAAMLGLTQATSYFAFASMVMLVGLCYGGFLAIMAPLLADLFGAKYLAVNFGLMFLMVGAGAFIGPRLAAVMREATDSYTQAFIIAAMLNLAGILLTFFAKSVSKRKRLGTCYPMKNL</sequence>
<dbReference type="InterPro" id="IPR020846">
    <property type="entry name" value="MFS_dom"/>
</dbReference>
<comment type="subcellular location">
    <subcellularLocation>
        <location evidence="1">Cell membrane</location>
        <topology evidence="1">Multi-pass membrane protein</topology>
    </subcellularLocation>
</comment>
<dbReference type="Pfam" id="PF07690">
    <property type="entry name" value="MFS_1"/>
    <property type="match status" value="1"/>
</dbReference>
<feature type="transmembrane region" description="Helical" evidence="6">
    <location>
        <begin position="373"/>
        <end position="394"/>
    </location>
</feature>
<dbReference type="EMBL" id="CP155573">
    <property type="protein sequence ID" value="XFO68938.1"/>
    <property type="molecule type" value="Genomic_DNA"/>
</dbReference>
<feature type="transmembrane region" description="Helical" evidence="6">
    <location>
        <begin position="220"/>
        <end position="244"/>
    </location>
</feature>
<dbReference type="PANTHER" id="PTHR11360">
    <property type="entry name" value="MONOCARBOXYLATE TRANSPORTER"/>
    <property type="match status" value="1"/>
</dbReference>
<protein>
    <submittedName>
        <fullName evidence="8">L-lactate transporter</fullName>
    </submittedName>
</protein>
<gene>
    <name evidence="8" type="ORF">SPSIL_051660</name>
</gene>
<evidence type="ECO:0000259" key="7">
    <source>
        <dbReference type="PROSITE" id="PS50850"/>
    </source>
</evidence>
<dbReference type="InterPro" id="IPR050327">
    <property type="entry name" value="Proton-linked_MCT"/>
</dbReference>
<feature type="transmembrane region" description="Helical" evidence="6">
    <location>
        <begin position="100"/>
        <end position="123"/>
    </location>
</feature>
<feature type="transmembrane region" description="Helical" evidence="6">
    <location>
        <begin position="256"/>
        <end position="275"/>
    </location>
</feature>
<evidence type="ECO:0000256" key="4">
    <source>
        <dbReference type="ARBA" id="ARBA00022989"/>
    </source>
</evidence>
<dbReference type="CDD" id="cd17353">
    <property type="entry name" value="MFS_OFA_like"/>
    <property type="match status" value="1"/>
</dbReference>
<feature type="transmembrane region" description="Helical" evidence="6">
    <location>
        <begin position="40"/>
        <end position="62"/>
    </location>
</feature>
<evidence type="ECO:0000313" key="9">
    <source>
        <dbReference type="Proteomes" id="UP000216752"/>
    </source>
</evidence>
<evidence type="ECO:0000256" key="5">
    <source>
        <dbReference type="ARBA" id="ARBA00023136"/>
    </source>
</evidence>
<evidence type="ECO:0000313" key="8">
    <source>
        <dbReference type="EMBL" id="XFO68938.1"/>
    </source>
</evidence>
<dbReference type="RefSeq" id="WP_094604362.1">
    <property type="nucleotide sequence ID" value="NZ_CP155573.1"/>
</dbReference>
<feature type="transmembrane region" description="Helical" evidence="6">
    <location>
        <begin position="74"/>
        <end position="94"/>
    </location>
</feature>
<feature type="transmembrane region" description="Helical" evidence="6">
    <location>
        <begin position="308"/>
        <end position="334"/>
    </location>
</feature>
<proteinExistence type="predicted"/>
<dbReference type="Proteomes" id="UP000216752">
    <property type="component" value="Chromosome"/>
</dbReference>
<keyword evidence="9" id="KW-1185">Reference proteome</keyword>
<feature type="transmembrane region" description="Helical" evidence="6">
    <location>
        <begin position="341"/>
        <end position="361"/>
    </location>
</feature>
<feature type="transmembrane region" description="Helical" evidence="6">
    <location>
        <begin position="167"/>
        <end position="186"/>
    </location>
</feature>
<dbReference type="InterPro" id="IPR036259">
    <property type="entry name" value="MFS_trans_sf"/>
</dbReference>
<evidence type="ECO:0000256" key="6">
    <source>
        <dbReference type="SAM" id="Phobius"/>
    </source>
</evidence>
<keyword evidence="4 6" id="KW-1133">Transmembrane helix</keyword>
<evidence type="ECO:0000256" key="2">
    <source>
        <dbReference type="ARBA" id="ARBA00022448"/>
    </source>
</evidence>
<dbReference type="Gene3D" id="1.20.1250.20">
    <property type="entry name" value="MFS general substrate transporter like domains"/>
    <property type="match status" value="2"/>
</dbReference>
<evidence type="ECO:0000256" key="3">
    <source>
        <dbReference type="ARBA" id="ARBA00022692"/>
    </source>
</evidence>